<dbReference type="Pfam" id="PF07972">
    <property type="entry name" value="Flavodoxin_NdrI"/>
    <property type="match status" value="1"/>
</dbReference>
<dbReference type="InterPro" id="IPR029039">
    <property type="entry name" value="Flavoprotein-like_sf"/>
</dbReference>
<sequence>MTDLVYFSSVSENTQRFIEKLGRPALRIPLYAKDEPLVVHEPYVLLLPTYGGGDGKGAVPKQVIRFLNDPDNRKLIRGVISAGNTNFGSAYGLAGDIVAAKTGVPHLYRFELFGTPDDVRAVDEGLDAFWLRQAQRSRHAQPTASR</sequence>
<dbReference type="PANTHER" id="PTHR37297:SF1">
    <property type="entry name" value="PROTEIN NRDI"/>
    <property type="match status" value="1"/>
</dbReference>
<dbReference type="EMBL" id="CP094528">
    <property type="protein sequence ID" value="UOE44036.1"/>
    <property type="molecule type" value="Genomic_DNA"/>
</dbReference>
<reference evidence="5 6" key="1">
    <citation type="submission" date="2022-03" db="EMBL/GenBank/DDBJ databases">
        <title>Mucilaginibacter sp. isolated from the gut of Protaetia brevitarsis seulensis larvae.</title>
        <authorList>
            <person name="Won M."/>
            <person name="Kim S.-J."/>
            <person name="Kwon S.-W."/>
        </authorList>
    </citation>
    <scope>NUCLEOTIDE SEQUENCE [LARGE SCALE GENOMIC DNA]</scope>
    <source>
        <strain evidence="5 6">CFWR-12</strain>
    </source>
</reference>
<proteinExistence type="inferred from homology"/>
<evidence type="ECO:0000256" key="2">
    <source>
        <dbReference type="ARBA" id="ARBA00009942"/>
    </source>
</evidence>
<dbReference type="InterPro" id="IPR004465">
    <property type="entry name" value="RNR_NrdI"/>
</dbReference>
<protein>
    <recommendedName>
        <fullName evidence="3 4">Protein NrdI</fullName>
    </recommendedName>
</protein>
<comment type="function">
    <text evidence="1 4">Probably involved in ribonucleotide reductase function.</text>
</comment>
<evidence type="ECO:0000313" key="5">
    <source>
        <dbReference type="EMBL" id="UOE44036.1"/>
    </source>
</evidence>
<evidence type="ECO:0000256" key="3">
    <source>
        <dbReference type="ARBA" id="ARBA00020129"/>
    </source>
</evidence>
<evidence type="ECO:0000256" key="1">
    <source>
        <dbReference type="ARBA" id="ARBA00003999"/>
    </source>
</evidence>
<dbReference type="Proteomes" id="UP000832097">
    <property type="component" value="Chromosome"/>
</dbReference>
<dbReference type="SUPFAM" id="SSF52218">
    <property type="entry name" value="Flavoproteins"/>
    <property type="match status" value="1"/>
</dbReference>
<dbReference type="RefSeq" id="WP_243555565.1">
    <property type="nucleotide sequence ID" value="NZ_CP094528.1"/>
</dbReference>
<comment type="similarity">
    <text evidence="2 4">Belongs to the NrdI family.</text>
</comment>
<dbReference type="HAMAP" id="MF_00128">
    <property type="entry name" value="NrdI"/>
    <property type="match status" value="1"/>
</dbReference>
<dbReference type="PIRSF" id="PIRSF005087">
    <property type="entry name" value="NrdI"/>
    <property type="match status" value="1"/>
</dbReference>
<keyword evidence="6" id="KW-1185">Reference proteome</keyword>
<gene>
    <name evidence="4 5" type="primary">nrdI</name>
    <name evidence="5" type="ORF">MTO99_18060</name>
</gene>
<evidence type="ECO:0000256" key="4">
    <source>
        <dbReference type="HAMAP-Rule" id="MF_00128"/>
    </source>
</evidence>
<dbReference type="PANTHER" id="PTHR37297">
    <property type="entry name" value="PROTEIN NRDI"/>
    <property type="match status" value="1"/>
</dbReference>
<dbReference type="InterPro" id="IPR020852">
    <property type="entry name" value="RNR_Ib_NrdI_bac"/>
</dbReference>
<organism evidence="5 6">
    <name type="scientific">Agromyces larvae</name>
    <dbReference type="NCBI Taxonomy" id="2929802"/>
    <lineage>
        <taxon>Bacteria</taxon>
        <taxon>Bacillati</taxon>
        <taxon>Actinomycetota</taxon>
        <taxon>Actinomycetes</taxon>
        <taxon>Micrococcales</taxon>
        <taxon>Microbacteriaceae</taxon>
        <taxon>Agromyces</taxon>
    </lineage>
</organism>
<evidence type="ECO:0000313" key="6">
    <source>
        <dbReference type="Proteomes" id="UP000832097"/>
    </source>
</evidence>
<dbReference type="Gene3D" id="3.40.50.360">
    <property type="match status" value="1"/>
</dbReference>
<accession>A0ABY4C221</accession>
<name>A0ABY4C221_9MICO</name>
<dbReference type="NCBIfam" id="TIGR00333">
    <property type="entry name" value="nrdI"/>
    <property type="match status" value="1"/>
</dbReference>